<name>F2JT32_CELLD</name>
<dbReference type="HOGENOM" id="CLU_1802634_0_0_9"/>
<evidence type="ECO:0000313" key="3">
    <source>
        <dbReference type="Proteomes" id="UP000008467"/>
    </source>
</evidence>
<keyword evidence="3" id="KW-1185">Reference proteome</keyword>
<dbReference type="EMBL" id="CP002582">
    <property type="protein sequence ID" value="ADZ85251.1"/>
    <property type="molecule type" value="Genomic_DNA"/>
</dbReference>
<gene>
    <name evidence="2" type="ordered locus">Clole_3568</name>
</gene>
<evidence type="ECO:0000256" key="1">
    <source>
        <dbReference type="SAM" id="Coils"/>
    </source>
</evidence>
<evidence type="ECO:0000313" key="2">
    <source>
        <dbReference type="EMBL" id="ADZ85251.1"/>
    </source>
</evidence>
<dbReference type="RefSeq" id="WP_013658527.1">
    <property type="nucleotide sequence ID" value="NC_015275.1"/>
</dbReference>
<dbReference type="STRING" id="642492.Clole_3568"/>
<dbReference type="KEGG" id="cle:Clole_3568"/>
<feature type="coiled-coil region" evidence="1">
    <location>
        <begin position="35"/>
        <end position="73"/>
    </location>
</feature>
<dbReference type="AlphaFoldDB" id="F2JT32"/>
<keyword evidence="1" id="KW-0175">Coiled coil</keyword>
<proteinExistence type="predicted"/>
<protein>
    <recommendedName>
        <fullName evidence="4">FlgN family protein</fullName>
    </recommendedName>
</protein>
<organism evidence="2 3">
    <name type="scientific">Cellulosilyticum lentocellum (strain ATCC 49066 / DSM 5427 / NCIMB 11756 / RHM5)</name>
    <name type="common">Clostridium lentocellum</name>
    <dbReference type="NCBI Taxonomy" id="642492"/>
    <lineage>
        <taxon>Bacteria</taxon>
        <taxon>Bacillati</taxon>
        <taxon>Bacillota</taxon>
        <taxon>Clostridia</taxon>
        <taxon>Lachnospirales</taxon>
        <taxon>Cellulosilyticaceae</taxon>
        <taxon>Cellulosilyticum</taxon>
    </lineage>
</organism>
<reference evidence="2 3" key="1">
    <citation type="journal article" date="2011" name="J. Bacteriol.">
        <title>Complete genome sequence of the cellulose-degrading bacterium Cellulosilyticum lentocellum.</title>
        <authorList>
            <consortium name="US DOE Joint Genome Institute"/>
            <person name="Miller D.A."/>
            <person name="Suen G."/>
            <person name="Bruce D."/>
            <person name="Copeland A."/>
            <person name="Cheng J.F."/>
            <person name="Detter C."/>
            <person name="Goodwin L.A."/>
            <person name="Han C.S."/>
            <person name="Hauser L.J."/>
            <person name="Land M.L."/>
            <person name="Lapidus A."/>
            <person name="Lucas S."/>
            <person name="Meincke L."/>
            <person name="Pitluck S."/>
            <person name="Tapia R."/>
            <person name="Teshima H."/>
            <person name="Woyke T."/>
            <person name="Fox B.G."/>
            <person name="Angert E.R."/>
            <person name="Currie C.R."/>
        </authorList>
    </citation>
    <scope>NUCLEOTIDE SEQUENCE [LARGE SCALE GENOMIC DNA]</scope>
    <source>
        <strain evidence="3">ATCC 49066 / DSM 5427 / NCIMB 11756 / RHM5</strain>
    </source>
</reference>
<dbReference type="Proteomes" id="UP000008467">
    <property type="component" value="Chromosome"/>
</dbReference>
<accession>F2JT32</accession>
<evidence type="ECO:0008006" key="4">
    <source>
        <dbReference type="Google" id="ProtNLM"/>
    </source>
</evidence>
<sequence length="143" mass="16925">MESLFKSLDTIIEFLNQIKTLTDNQATVLLSNTSTVEEENNMLDLLEQMADYKEELTINLKKEEEIFQRLYDKSKSNLREQKEIERLQERVGYLLKLQNLIVEEEQKNLLLMQSRSKQRIDKVTLPINNSKVAEAYRKQQTKT</sequence>